<gene>
    <name evidence="1" type="ORF">SELSPUOL_01516</name>
</gene>
<dbReference type="OrthoDB" id="1664959at2"/>
<sequence>MRHHIMLLMLSDVKTDRKNPKRVSMVEYAGAIGDCGVTNESAVRHLLLSKDGDRNISLVGTGRV</sequence>
<dbReference type="RefSeq" id="WP_006192813.1">
    <property type="nucleotide sequence ID" value="NZ_GG698597.1"/>
</dbReference>
<accession>C9LVM2</accession>
<comment type="caution">
    <text evidence="1">The sequence shown here is derived from an EMBL/GenBank/DDBJ whole genome shotgun (WGS) entry which is preliminary data.</text>
</comment>
<evidence type="ECO:0000313" key="1">
    <source>
        <dbReference type="EMBL" id="EEX77096.1"/>
    </source>
</evidence>
<reference evidence="1 2" key="1">
    <citation type="submission" date="2009-09" db="EMBL/GenBank/DDBJ databases">
        <authorList>
            <person name="Weinstock G."/>
            <person name="Sodergren E."/>
            <person name="Clifton S."/>
            <person name="Fulton L."/>
            <person name="Fulton B."/>
            <person name="Courtney L."/>
            <person name="Fronick C."/>
            <person name="Harrison M."/>
            <person name="Strong C."/>
            <person name="Farmer C."/>
            <person name="Delahaunty K."/>
            <person name="Markovic C."/>
            <person name="Hall O."/>
            <person name="Minx P."/>
            <person name="Tomlinson C."/>
            <person name="Mitreva M."/>
            <person name="Nelson J."/>
            <person name="Hou S."/>
            <person name="Wollam A."/>
            <person name="Pepin K.H."/>
            <person name="Johnson M."/>
            <person name="Bhonagiri V."/>
            <person name="Nash W.E."/>
            <person name="Warren W."/>
            <person name="Chinwalla A."/>
            <person name="Mardis E.R."/>
            <person name="Wilson R.K."/>
        </authorList>
    </citation>
    <scope>NUCLEOTIDE SEQUENCE [LARGE SCALE GENOMIC DNA]</scope>
    <source>
        <strain evidence="2">ATCC 35185 / DSM 20758 / VPI D19B-28</strain>
    </source>
</reference>
<proteinExistence type="predicted"/>
<name>C9LVM2_SELS3</name>
<protein>
    <submittedName>
        <fullName evidence="1">Uncharacterized protein</fullName>
    </submittedName>
</protein>
<dbReference type="AlphaFoldDB" id="C9LVM2"/>
<evidence type="ECO:0000313" key="2">
    <source>
        <dbReference type="Proteomes" id="UP000003505"/>
    </source>
</evidence>
<dbReference type="EMBL" id="ACKP02000028">
    <property type="protein sequence ID" value="EEX77096.1"/>
    <property type="molecule type" value="Genomic_DNA"/>
</dbReference>
<dbReference type="Proteomes" id="UP000003505">
    <property type="component" value="Unassembled WGS sequence"/>
</dbReference>
<organism evidence="1 2">
    <name type="scientific">Selenomonas sputigena (strain ATCC 35185 / DSM 20758 / CCUG 44933 / VPI D19B-28)</name>
    <dbReference type="NCBI Taxonomy" id="546271"/>
    <lineage>
        <taxon>Bacteria</taxon>
        <taxon>Bacillati</taxon>
        <taxon>Bacillota</taxon>
        <taxon>Negativicutes</taxon>
        <taxon>Selenomonadales</taxon>
        <taxon>Selenomonadaceae</taxon>
        <taxon>Selenomonas</taxon>
    </lineage>
</organism>